<evidence type="ECO:0000256" key="6">
    <source>
        <dbReference type="ARBA" id="ARBA00022729"/>
    </source>
</evidence>
<sequence length="74" mass="8362">MSKLAIIFTLSLLICFTLIYASRPISSLHGIVTKAKAELDDDDESCKGVEECLMRRTLAAHVDYIYTDKQKPRN</sequence>
<dbReference type="PANTHER" id="PTHR33285:SF55">
    <property type="entry name" value="PHYTOSULFOKINES 3"/>
    <property type="match status" value="1"/>
</dbReference>
<dbReference type="GO" id="GO:0008283">
    <property type="term" value="P:cell population proliferation"/>
    <property type="evidence" value="ECO:0007669"/>
    <property type="project" value="UniProtKB-UniRule"/>
</dbReference>
<evidence type="ECO:0000313" key="10">
    <source>
        <dbReference type="EMBL" id="KAK7283231.1"/>
    </source>
</evidence>
<accession>A0AAN9INH0</accession>
<evidence type="ECO:0000256" key="2">
    <source>
        <dbReference type="ARBA" id="ARBA00010781"/>
    </source>
</evidence>
<dbReference type="EMBL" id="JAYWIO010000002">
    <property type="protein sequence ID" value="KAK7283231.1"/>
    <property type="molecule type" value="Genomic_DNA"/>
</dbReference>
<protein>
    <recommendedName>
        <fullName evidence="9">Phytosulfokine</fullName>
    </recommendedName>
    <component>
        <recommendedName>
            <fullName evidence="9">Phytosulfokine-alpha</fullName>
            <shortName evidence="9">PSK-alpha</shortName>
            <shortName evidence="9">Phytosulfokine-a</shortName>
        </recommendedName>
    </component>
    <component>
        <recommendedName>
            <fullName evidence="9">Phytosulfokine-beta</fullName>
            <shortName evidence="9">PSK-beta</shortName>
            <shortName evidence="9">Phytosulfokine-b</shortName>
        </recommendedName>
    </component>
</protein>
<comment type="similarity">
    <text evidence="2 9">Belongs to the phytosulfokine family.</text>
</comment>
<keyword evidence="4 9" id="KW-0964">Secreted</keyword>
<evidence type="ECO:0000256" key="1">
    <source>
        <dbReference type="ARBA" id="ARBA00004613"/>
    </source>
</evidence>
<keyword evidence="7 9" id="KW-0221">Differentiation</keyword>
<dbReference type="GO" id="GO:0008083">
    <property type="term" value="F:growth factor activity"/>
    <property type="evidence" value="ECO:0007669"/>
    <property type="project" value="UniProtKB-UniRule"/>
</dbReference>
<gene>
    <name evidence="10" type="ORF">RIF29_12621</name>
</gene>
<comment type="PTM">
    <text evidence="9">Sulfation is important for activity and for the binding to a putative membrane receptor.</text>
</comment>
<keyword evidence="3 9" id="KW-0217">Developmental protein</keyword>
<feature type="chain" id="PRO_5042669419" description="Phytosulfokine" evidence="9">
    <location>
        <begin position="22"/>
        <end position="74"/>
    </location>
</feature>
<keyword evidence="6 9" id="KW-0732">Signal</keyword>
<keyword evidence="5 9" id="KW-0765">Sulfation</keyword>
<dbReference type="Proteomes" id="UP001372338">
    <property type="component" value="Unassembled WGS sequence"/>
</dbReference>
<organism evidence="10 11">
    <name type="scientific">Crotalaria pallida</name>
    <name type="common">Smooth rattlebox</name>
    <name type="synonym">Crotalaria striata</name>
    <dbReference type="NCBI Taxonomy" id="3830"/>
    <lineage>
        <taxon>Eukaryota</taxon>
        <taxon>Viridiplantae</taxon>
        <taxon>Streptophyta</taxon>
        <taxon>Embryophyta</taxon>
        <taxon>Tracheophyta</taxon>
        <taxon>Spermatophyta</taxon>
        <taxon>Magnoliopsida</taxon>
        <taxon>eudicotyledons</taxon>
        <taxon>Gunneridae</taxon>
        <taxon>Pentapetalae</taxon>
        <taxon>rosids</taxon>
        <taxon>fabids</taxon>
        <taxon>Fabales</taxon>
        <taxon>Fabaceae</taxon>
        <taxon>Papilionoideae</taxon>
        <taxon>50 kb inversion clade</taxon>
        <taxon>genistoids sensu lato</taxon>
        <taxon>core genistoids</taxon>
        <taxon>Crotalarieae</taxon>
        <taxon>Crotalaria</taxon>
    </lineage>
</organism>
<dbReference type="AlphaFoldDB" id="A0AAN9INH0"/>
<comment type="function">
    <text evidence="9">Promotes plant cell differentiation, organogenesis and somatic embryogenesis as well as cell proliferation.</text>
</comment>
<dbReference type="GO" id="GO:0005576">
    <property type="term" value="C:extracellular region"/>
    <property type="evidence" value="ECO:0007669"/>
    <property type="project" value="UniProtKB-SubCell"/>
</dbReference>
<reference evidence="10 11" key="1">
    <citation type="submission" date="2024-01" db="EMBL/GenBank/DDBJ databases">
        <title>The genomes of 5 underutilized Papilionoideae crops provide insights into root nodulation and disease resistanc.</title>
        <authorList>
            <person name="Yuan L."/>
        </authorList>
    </citation>
    <scope>NUCLEOTIDE SEQUENCE [LARGE SCALE GENOMIC DNA]</scope>
    <source>
        <strain evidence="10">ZHUSHIDOU_FW_LH</strain>
        <tissue evidence="10">Leaf</tissue>
    </source>
</reference>
<evidence type="ECO:0000256" key="7">
    <source>
        <dbReference type="ARBA" id="ARBA00022782"/>
    </source>
</evidence>
<proteinExistence type="inferred from homology"/>
<keyword evidence="11" id="KW-1185">Reference proteome</keyword>
<evidence type="ECO:0000313" key="11">
    <source>
        <dbReference type="Proteomes" id="UP001372338"/>
    </source>
</evidence>
<dbReference type="PANTHER" id="PTHR33285">
    <property type="entry name" value="PHYTOSULFOKINES 3"/>
    <property type="match status" value="1"/>
</dbReference>
<comment type="PTM">
    <text evidence="9">PSK-alpha is produced by endopeptidase digestion. PSK-beta is produced from PSK-alpha by exopeptidase digestion.</text>
</comment>
<keyword evidence="8 9" id="KW-0339">Growth factor</keyword>
<evidence type="ECO:0000256" key="8">
    <source>
        <dbReference type="ARBA" id="ARBA00023030"/>
    </source>
</evidence>
<evidence type="ECO:0000256" key="5">
    <source>
        <dbReference type="ARBA" id="ARBA00022641"/>
    </source>
</evidence>
<dbReference type="Pfam" id="PF06404">
    <property type="entry name" value="PSK"/>
    <property type="match status" value="1"/>
</dbReference>
<comment type="caution">
    <text evidence="10">The sequence shown here is derived from an EMBL/GenBank/DDBJ whole genome shotgun (WGS) entry which is preliminary data.</text>
</comment>
<evidence type="ECO:0000256" key="9">
    <source>
        <dbReference type="RuleBase" id="RU368031"/>
    </source>
</evidence>
<dbReference type="InterPro" id="IPR009438">
    <property type="entry name" value="Phytosulfokine"/>
</dbReference>
<feature type="signal peptide" evidence="9">
    <location>
        <begin position="1"/>
        <end position="21"/>
    </location>
</feature>
<evidence type="ECO:0000256" key="3">
    <source>
        <dbReference type="ARBA" id="ARBA00022473"/>
    </source>
</evidence>
<comment type="subcellular location">
    <subcellularLocation>
        <location evidence="1 9">Secreted</location>
    </subcellularLocation>
</comment>
<name>A0AAN9INH0_CROPI</name>
<evidence type="ECO:0000256" key="4">
    <source>
        <dbReference type="ARBA" id="ARBA00022525"/>
    </source>
</evidence>
<dbReference type="GO" id="GO:0030154">
    <property type="term" value="P:cell differentiation"/>
    <property type="evidence" value="ECO:0007669"/>
    <property type="project" value="UniProtKB-UniRule"/>
</dbReference>